<keyword evidence="2" id="KW-1185">Reference proteome</keyword>
<dbReference type="EMBL" id="JAAPAO010000064">
    <property type="protein sequence ID" value="KAF4674399.1"/>
    <property type="molecule type" value="Genomic_DNA"/>
</dbReference>
<proteinExistence type="predicted"/>
<evidence type="ECO:0000313" key="2">
    <source>
        <dbReference type="Proteomes" id="UP000591131"/>
    </source>
</evidence>
<dbReference type="Proteomes" id="UP000591131">
    <property type="component" value="Unassembled WGS sequence"/>
</dbReference>
<dbReference type="AlphaFoldDB" id="A0A7J6MS08"/>
<gene>
    <name evidence="1" type="ORF">FOL47_009308</name>
</gene>
<accession>A0A7J6MS08</accession>
<reference evidence="1 2" key="1">
    <citation type="submission" date="2020-04" db="EMBL/GenBank/DDBJ databases">
        <title>Perkinsus chesapeaki whole genome sequence.</title>
        <authorList>
            <person name="Bogema D.R."/>
        </authorList>
    </citation>
    <scope>NUCLEOTIDE SEQUENCE [LARGE SCALE GENOMIC DNA]</scope>
    <source>
        <strain evidence="1">ATCC PRA-425</strain>
    </source>
</reference>
<organism evidence="1 2">
    <name type="scientific">Perkinsus chesapeaki</name>
    <name type="common">Clam parasite</name>
    <name type="synonym">Perkinsus andrewsi</name>
    <dbReference type="NCBI Taxonomy" id="330153"/>
    <lineage>
        <taxon>Eukaryota</taxon>
        <taxon>Sar</taxon>
        <taxon>Alveolata</taxon>
        <taxon>Perkinsozoa</taxon>
        <taxon>Perkinsea</taxon>
        <taxon>Perkinsida</taxon>
        <taxon>Perkinsidae</taxon>
        <taxon>Perkinsus</taxon>
    </lineage>
</organism>
<comment type="caution">
    <text evidence="1">The sequence shown here is derived from an EMBL/GenBank/DDBJ whole genome shotgun (WGS) entry which is preliminary data.</text>
</comment>
<protein>
    <submittedName>
        <fullName evidence="1">Uncharacterized protein</fullName>
    </submittedName>
</protein>
<name>A0A7J6MS08_PERCH</name>
<evidence type="ECO:0000313" key="1">
    <source>
        <dbReference type="EMBL" id="KAF4674399.1"/>
    </source>
</evidence>
<sequence>MLGNVGGCDDPPKMPESGVYSGQNGKYGFRWNVQPFSGDLLHEPKEFTASAVAYWRGPPKGYTMDFNRSDVGLVELCKNLGMNPNDWLGFKHGSDWIEAFGVKLQRT</sequence>